<evidence type="ECO:0000256" key="4">
    <source>
        <dbReference type="PROSITE-ProRule" id="PRU00169"/>
    </source>
</evidence>
<dbReference type="Proteomes" id="UP000813463">
    <property type="component" value="Chromosome 5"/>
</dbReference>
<keyword evidence="3" id="KW-0804">Transcription</keyword>
<keyword evidence="1" id="KW-0902">Two-component regulatory system</keyword>
<dbReference type="PANTHER" id="PTHR43874:SF106">
    <property type="entry name" value="TWO-COMPONENT RESPONSE REGULATOR ORR4"/>
    <property type="match status" value="1"/>
</dbReference>
<dbReference type="SUPFAM" id="SSF52172">
    <property type="entry name" value="CheY-like"/>
    <property type="match status" value="1"/>
</dbReference>
<dbReference type="PROSITE" id="PS50110">
    <property type="entry name" value="RESPONSE_REGULATORY"/>
    <property type="match status" value="1"/>
</dbReference>
<dbReference type="SMART" id="SM00448">
    <property type="entry name" value="REC"/>
    <property type="match status" value="1"/>
</dbReference>
<evidence type="ECO:0000259" key="5">
    <source>
        <dbReference type="PROSITE" id="PS50110"/>
    </source>
</evidence>
<keyword evidence="4" id="KW-0597">Phosphoprotein</keyword>
<evidence type="ECO:0000313" key="7">
    <source>
        <dbReference type="RefSeq" id="XP_056686256.1"/>
    </source>
</evidence>
<dbReference type="InterPro" id="IPR045279">
    <property type="entry name" value="ARR-like"/>
</dbReference>
<evidence type="ECO:0000313" key="6">
    <source>
        <dbReference type="Proteomes" id="UP000813463"/>
    </source>
</evidence>
<keyword evidence="6" id="KW-1185">Reference proteome</keyword>
<dbReference type="InterPro" id="IPR011006">
    <property type="entry name" value="CheY-like_superfamily"/>
</dbReference>
<proteinExistence type="predicted"/>
<evidence type="ECO:0000256" key="3">
    <source>
        <dbReference type="ARBA" id="ARBA00023163"/>
    </source>
</evidence>
<feature type="modified residue" description="4-aspartylphosphate" evidence="4">
    <location>
        <position position="73"/>
    </location>
</feature>
<dbReference type="RefSeq" id="XP_056686256.1">
    <property type="nucleotide sequence ID" value="XM_056830278.1"/>
</dbReference>
<sequence>MSEKFDEASEIHVLVVDDSIVDRKLAERLLQSCSCKVTVMETAKKALQFLGLDEENSSAGCTTGLKVHLIFSDYSMPEVTGYDLLKKIKQESSTFKDVPVVIMSSEDIPTRITRCLEMGAKEYLLKPVKLSDVKRIIESIRSSGDSNEVKESAINQRFLLGKDLCSSPKSWPPRCVCRTRPLMFRNRSSEYPSELSQH</sequence>
<dbReference type="PANTHER" id="PTHR43874">
    <property type="entry name" value="TWO-COMPONENT RESPONSE REGULATOR"/>
    <property type="match status" value="1"/>
</dbReference>
<dbReference type="Pfam" id="PF00072">
    <property type="entry name" value="Response_reg"/>
    <property type="match status" value="1"/>
</dbReference>
<dbReference type="CDD" id="cd17581">
    <property type="entry name" value="REC_typeA_ARR"/>
    <property type="match status" value="1"/>
</dbReference>
<dbReference type="InterPro" id="IPR001789">
    <property type="entry name" value="Sig_transdc_resp-reg_receiver"/>
</dbReference>
<reference evidence="7" key="2">
    <citation type="submission" date="2025-08" db="UniProtKB">
        <authorList>
            <consortium name="RefSeq"/>
        </authorList>
    </citation>
    <scope>IDENTIFICATION</scope>
    <source>
        <tissue evidence="7">Leaf</tissue>
    </source>
</reference>
<protein>
    <submittedName>
        <fullName evidence="7">Two-component response regulator ARR17 isoform X1</fullName>
    </submittedName>
</protein>
<keyword evidence="2" id="KW-0805">Transcription regulation</keyword>
<accession>A0ABM3QSC0</accession>
<reference evidence="6" key="1">
    <citation type="journal article" date="2021" name="Nat. Commun.">
        <title>Genomic analyses provide insights into spinach domestication and the genetic basis of agronomic traits.</title>
        <authorList>
            <person name="Cai X."/>
            <person name="Sun X."/>
            <person name="Xu C."/>
            <person name="Sun H."/>
            <person name="Wang X."/>
            <person name="Ge C."/>
            <person name="Zhang Z."/>
            <person name="Wang Q."/>
            <person name="Fei Z."/>
            <person name="Jiao C."/>
            <person name="Wang Q."/>
        </authorList>
    </citation>
    <scope>NUCLEOTIDE SEQUENCE [LARGE SCALE GENOMIC DNA]</scope>
    <source>
        <strain evidence="6">cv. Varoflay</strain>
    </source>
</reference>
<evidence type="ECO:0000256" key="2">
    <source>
        <dbReference type="ARBA" id="ARBA00023015"/>
    </source>
</evidence>
<gene>
    <name evidence="7" type="primary">LOC110794488</name>
</gene>
<feature type="domain" description="Response regulatory" evidence="5">
    <location>
        <begin position="12"/>
        <end position="141"/>
    </location>
</feature>
<organism evidence="6 7">
    <name type="scientific">Spinacia oleracea</name>
    <name type="common">Spinach</name>
    <dbReference type="NCBI Taxonomy" id="3562"/>
    <lineage>
        <taxon>Eukaryota</taxon>
        <taxon>Viridiplantae</taxon>
        <taxon>Streptophyta</taxon>
        <taxon>Embryophyta</taxon>
        <taxon>Tracheophyta</taxon>
        <taxon>Spermatophyta</taxon>
        <taxon>Magnoliopsida</taxon>
        <taxon>eudicotyledons</taxon>
        <taxon>Gunneridae</taxon>
        <taxon>Pentapetalae</taxon>
        <taxon>Caryophyllales</taxon>
        <taxon>Chenopodiaceae</taxon>
        <taxon>Chenopodioideae</taxon>
        <taxon>Anserineae</taxon>
        <taxon>Spinacia</taxon>
    </lineage>
</organism>
<dbReference type="Gene3D" id="3.40.50.2300">
    <property type="match status" value="1"/>
</dbReference>
<dbReference type="GeneID" id="110794488"/>
<evidence type="ECO:0000256" key="1">
    <source>
        <dbReference type="ARBA" id="ARBA00023012"/>
    </source>
</evidence>
<name>A0ABM3QSC0_SPIOL</name>